<organism evidence="1 2">
    <name type="scientific">Avena sativa</name>
    <name type="common">Oat</name>
    <dbReference type="NCBI Taxonomy" id="4498"/>
    <lineage>
        <taxon>Eukaryota</taxon>
        <taxon>Viridiplantae</taxon>
        <taxon>Streptophyta</taxon>
        <taxon>Embryophyta</taxon>
        <taxon>Tracheophyta</taxon>
        <taxon>Spermatophyta</taxon>
        <taxon>Magnoliopsida</taxon>
        <taxon>Liliopsida</taxon>
        <taxon>Poales</taxon>
        <taxon>Poaceae</taxon>
        <taxon>BOP clade</taxon>
        <taxon>Pooideae</taxon>
        <taxon>Poodae</taxon>
        <taxon>Poeae</taxon>
        <taxon>Poeae Chloroplast Group 1 (Aveneae type)</taxon>
        <taxon>Aveninae</taxon>
        <taxon>Avena</taxon>
    </lineage>
</organism>
<keyword evidence="2" id="KW-1185">Reference proteome</keyword>
<evidence type="ECO:0000313" key="1">
    <source>
        <dbReference type="EnsemblPlants" id="AVESA.00010b.r2.6DG1159490.1.CDS.1"/>
    </source>
</evidence>
<proteinExistence type="predicted"/>
<reference evidence="1" key="1">
    <citation type="submission" date="2021-05" db="EMBL/GenBank/DDBJ databases">
        <authorList>
            <person name="Scholz U."/>
            <person name="Mascher M."/>
            <person name="Fiebig A."/>
        </authorList>
    </citation>
    <scope>NUCLEOTIDE SEQUENCE [LARGE SCALE GENOMIC DNA]</scope>
</reference>
<evidence type="ECO:0000313" key="2">
    <source>
        <dbReference type="Proteomes" id="UP001732700"/>
    </source>
</evidence>
<sequence>MSRSANGGRRLDLKLHLSLPARGGSSTSASRRLLQAEDEEESSPSSCVSSEGEQQHGGLQWSDSPEATSMVLAACPRCFLYVMLAEADPRCPRCRCPVILDFLRGGDGNEHEGNSRRGARRNKRE</sequence>
<reference evidence="1" key="2">
    <citation type="submission" date="2025-09" db="UniProtKB">
        <authorList>
            <consortium name="EnsemblPlants"/>
        </authorList>
    </citation>
    <scope>IDENTIFICATION</scope>
</reference>
<accession>A0ACD5ZJN8</accession>
<name>A0ACD5ZJN8_AVESA</name>
<dbReference type="Proteomes" id="UP001732700">
    <property type="component" value="Chromosome 6D"/>
</dbReference>
<protein>
    <submittedName>
        <fullName evidence="1">Uncharacterized protein</fullName>
    </submittedName>
</protein>
<dbReference type="EnsemblPlants" id="AVESA.00010b.r2.6DG1159490.1">
    <property type="protein sequence ID" value="AVESA.00010b.r2.6DG1159490.1.CDS.1"/>
    <property type="gene ID" value="AVESA.00010b.r2.6DG1159490"/>
</dbReference>